<protein>
    <submittedName>
        <fullName evidence="4">Integrase</fullName>
    </submittedName>
</protein>
<dbReference type="InterPro" id="IPR050808">
    <property type="entry name" value="Phage_Integrase"/>
</dbReference>
<comment type="similarity">
    <text evidence="1">Belongs to the 'phage' integrase family.</text>
</comment>
<dbReference type="Proteomes" id="UP000047420">
    <property type="component" value="Unassembled WGS sequence"/>
</dbReference>
<dbReference type="PANTHER" id="PTHR30629:SF2">
    <property type="entry name" value="PROPHAGE INTEGRASE INTS-RELATED"/>
    <property type="match status" value="1"/>
</dbReference>
<name>A0ABM9TKT5_9GAMM</name>
<evidence type="ECO:0000313" key="5">
    <source>
        <dbReference type="Proteomes" id="UP000047420"/>
    </source>
</evidence>
<accession>A0ABM9TKT5</accession>
<evidence type="ECO:0000256" key="1">
    <source>
        <dbReference type="ARBA" id="ARBA00008857"/>
    </source>
</evidence>
<dbReference type="InterPro" id="IPR038488">
    <property type="entry name" value="Integrase_DNA-bd_sf"/>
</dbReference>
<evidence type="ECO:0000259" key="3">
    <source>
        <dbReference type="Pfam" id="PF13356"/>
    </source>
</evidence>
<reference evidence="4 5" key="1">
    <citation type="submission" date="2015-03" db="EMBL/GenBank/DDBJ databases">
        <authorList>
            <consortium name="Pathogen Informatics"/>
            <person name="Murphy D."/>
        </authorList>
    </citation>
    <scope>NUCLEOTIDE SEQUENCE [LARGE SCALE GENOMIC DNA]</scope>
    <source>
        <strain evidence="4 5">WP-931201</strain>
    </source>
</reference>
<gene>
    <name evidence="4" type="primary">intS_3</name>
    <name evidence="4" type="ORF">ERS008478_04311</name>
</gene>
<proteinExistence type="inferred from homology"/>
<dbReference type="PANTHER" id="PTHR30629">
    <property type="entry name" value="PROPHAGE INTEGRASE"/>
    <property type="match status" value="1"/>
</dbReference>
<dbReference type="Pfam" id="PF13356">
    <property type="entry name" value="Arm-DNA-bind_3"/>
    <property type="match status" value="1"/>
</dbReference>
<comment type="caution">
    <text evidence="4">The sequence shown here is derived from an EMBL/GenBank/DDBJ whole genome shotgun (WGS) entry which is preliminary data.</text>
</comment>
<dbReference type="EMBL" id="CVMG01000062">
    <property type="protein sequence ID" value="CRG52627.1"/>
    <property type="molecule type" value="Genomic_DNA"/>
</dbReference>
<evidence type="ECO:0000256" key="2">
    <source>
        <dbReference type="ARBA" id="ARBA00022908"/>
    </source>
</evidence>
<evidence type="ECO:0000313" key="4">
    <source>
        <dbReference type="EMBL" id="CRG52627.1"/>
    </source>
</evidence>
<sequence length="89" mass="10256">MPLNARQVETAKPKEKDYKLTDERGLFLLVTTNGRKYWRMKYRVSGKEKKLSIGVYPDISLAEARLKREEARKLLAEGHGNPPEKPVCL</sequence>
<feature type="domain" description="Integrase DNA-binding" evidence="3">
    <location>
        <begin position="3"/>
        <end position="79"/>
    </location>
</feature>
<organism evidence="4 5">
    <name type="scientific">Yersinia wautersii</name>
    <dbReference type="NCBI Taxonomy" id="1341643"/>
    <lineage>
        <taxon>Bacteria</taxon>
        <taxon>Pseudomonadati</taxon>
        <taxon>Pseudomonadota</taxon>
        <taxon>Gammaproteobacteria</taxon>
        <taxon>Enterobacterales</taxon>
        <taxon>Yersiniaceae</taxon>
        <taxon>Yersinia</taxon>
    </lineage>
</organism>
<keyword evidence="2" id="KW-0229">DNA integration</keyword>
<dbReference type="InterPro" id="IPR025166">
    <property type="entry name" value="Integrase_DNA_bind_dom"/>
</dbReference>
<dbReference type="Gene3D" id="3.30.160.390">
    <property type="entry name" value="Integrase, DNA-binding domain"/>
    <property type="match status" value="1"/>
</dbReference>
<keyword evidence="5" id="KW-1185">Reference proteome</keyword>